<keyword evidence="6" id="KW-1185">Reference proteome</keyword>
<feature type="domain" description="CsbD-like" evidence="3">
    <location>
        <begin position="5"/>
        <end position="56"/>
    </location>
</feature>
<feature type="region of interest" description="Disordered" evidence="2">
    <location>
        <begin position="1"/>
        <end position="69"/>
    </location>
</feature>
<feature type="compositionally biased region" description="Basic and acidic residues" evidence="2">
    <location>
        <begin position="1"/>
        <end position="11"/>
    </location>
</feature>
<gene>
    <name evidence="4" type="ORF">DWV08_00245</name>
    <name evidence="5" type="ORF">DXU92_14145</name>
</gene>
<evidence type="ECO:0000256" key="2">
    <source>
        <dbReference type="SAM" id="MobiDB-lite"/>
    </source>
</evidence>
<evidence type="ECO:0000256" key="1">
    <source>
        <dbReference type="ARBA" id="ARBA00009129"/>
    </source>
</evidence>
<evidence type="ECO:0000313" key="7">
    <source>
        <dbReference type="Proteomes" id="UP000282185"/>
    </source>
</evidence>
<dbReference type="Gene3D" id="1.10.1470.10">
    <property type="entry name" value="YjbJ"/>
    <property type="match status" value="1"/>
</dbReference>
<protein>
    <submittedName>
        <fullName evidence="5">CsbD family protein</fullName>
    </submittedName>
</protein>
<sequence length="69" mass="7027">MSADEKFENAKDSLSGKAKEGLGKATGDTETEAEGRAQQGKAAAKDALQDARDTVKGAAKGLRGDESTG</sequence>
<dbReference type="InterPro" id="IPR036629">
    <property type="entry name" value="YjbJ_sf"/>
</dbReference>
<accession>A0A345YJV6</accession>
<reference evidence="4 6" key="1">
    <citation type="submission" date="2018-07" db="EMBL/GenBank/DDBJ databases">
        <title>Brachybacterium saurashtrense DSM 23186 genome sequence.</title>
        <authorList>
            <person name="Guo L."/>
        </authorList>
    </citation>
    <scope>NUCLEOTIDE SEQUENCE [LARGE SCALE GENOMIC DNA]</scope>
    <source>
        <strain evidence="4 6">DSM 23186</strain>
    </source>
</reference>
<dbReference type="KEGG" id="bsau:DWV08_00245"/>
<dbReference type="EMBL" id="CP031356">
    <property type="protein sequence ID" value="AXK44208.1"/>
    <property type="molecule type" value="Genomic_DNA"/>
</dbReference>
<evidence type="ECO:0000313" key="4">
    <source>
        <dbReference type="EMBL" id="AXK44208.1"/>
    </source>
</evidence>
<reference evidence="5 7" key="2">
    <citation type="submission" date="2018-08" db="EMBL/GenBank/DDBJ databases">
        <title>Brachybacterium saurashtrense DSM 23186.</title>
        <authorList>
            <person name="Li Y."/>
        </authorList>
    </citation>
    <scope>NUCLEOTIDE SEQUENCE [LARGE SCALE GENOMIC DNA]</scope>
    <source>
        <strain evidence="5 7">DSM 23186</strain>
    </source>
</reference>
<feature type="compositionally biased region" description="Basic and acidic residues" evidence="2">
    <location>
        <begin position="43"/>
        <end position="55"/>
    </location>
</feature>
<dbReference type="AlphaFoldDB" id="A0A345YJV6"/>
<evidence type="ECO:0000313" key="5">
    <source>
        <dbReference type="EMBL" id="RRR21480.1"/>
    </source>
</evidence>
<dbReference type="RefSeq" id="WP_115411963.1">
    <property type="nucleotide sequence ID" value="NZ_CP031356.1"/>
</dbReference>
<dbReference type="Proteomes" id="UP000254236">
    <property type="component" value="Chromosome"/>
</dbReference>
<dbReference type="OrthoDB" id="2143260at2"/>
<dbReference type="Pfam" id="PF05532">
    <property type="entry name" value="CsbD"/>
    <property type="match status" value="1"/>
</dbReference>
<organism evidence="5 7">
    <name type="scientific">Brachybacterium saurashtrense</name>
    <dbReference type="NCBI Taxonomy" id="556288"/>
    <lineage>
        <taxon>Bacteria</taxon>
        <taxon>Bacillati</taxon>
        <taxon>Actinomycetota</taxon>
        <taxon>Actinomycetes</taxon>
        <taxon>Micrococcales</taxon>
        <taxon>Dermabacteraceae</taxon>
        <taxon>Brachybacterium</taxon>
    </lineage>
</organism>
<dbReference type="EMBL" id="QSWH01000007">
    <property type="protein sequence ID" value="RRR21480.1"/>
    <property type="molecule type" value="Genomic_DNA"/>
</dbReference>
<proteinExistence type="inferred from homology"/>
<dbReference type="InterPro" id="IPR008462">
    <property type="entry name" value="CsbD"/>
</dbReference>
<name>A0A345YJV6_9MICO</name>
<evidence type="ECO:0000259" key="3">
    <source>
        <dbReference type="Pfam" id="PF05532"/>
    </source>
</evidence>
<dbReference type="SUPFAM" id="SSF69047">
    <property type="entry name" value="Hypothetical protein YjbJ"/>
    <property type="match status" value="1"/>
</dbReference>
<comment type="similarity">
    <text evidence="1">Belongs to the UPF0337 (CsbD) family.</text>
</comment>
<dbReference type="Proteomes" id="UP000282185">
    <property type="component" value="Unassembled WGS sequence"/>
</dbReference>
<evidence type="ECO:0000313" key="6">
    <source>
        <dbReference type="Proteomes" id="UP000254236"/>
    </source>
</evidence>